<reference evidence="2" key="2">
    <citation type="submission" date="2019-10" db="EMBL/GenBank/DDBJ databases">
        <title>A de novo genome assembly of a pear dwarfing rootstock.</title>
        <authorList>
            <person name="Wang F."/>
            <person name="Wang J."/>
            <person name="Li S."/>
            <person name="Zhang Y."/>
            <person name="Fang M."/>
            <person name="Ma L."/>
            <person name="Zhao Y."/>
            <person name="Jiang S."/>
        </authorList>
    </citation>
    <scope>NUCLEOTIDE SEQUENCE [LARGE SCALE GENOMIC DNA]</scope>
</reference>
<keyword evidence="2" id="KW-1185">Reference proteome</keyword>
<organism evidence="1 2">
    <name type="scientific">Pyrus ussuriensis x Pyrus communis</name>
    <dbReference type="NCBI Taxonomy" id="2448454"/>
    <lineage>
        <taxon>Eukaryota</taxon>
        <taxon>Viridiplantae</taxon>
        <taxon>Streptophyta</taxon>
        <taxon>Embryophyta</taxon>
        <taxon>Tracheophyta</taxon>
        <taxon>Spermatophyta</taxon>
        <taxon>Magnoliopsida</taxon>
        <taxon>eudicotyledons</taxon>
        <taxon>Gunneridae</taxon>
        <taxon>Pentapetalae</taxon>
        <taxon>rosids</taxon>
        <taxon>fabids</taxon>
        <taxon>Rosales</taxon>
        <taxon>Rosaceae</taxon>
        <taxon>Amygdaloideae</taxon>
        <taxon>Maleae</taxon>
        <taxon>Pyrus</taxon>
    </lineage>
</organism>
<reference evidence="1 2" key="1">
    <citation type="submission" date="2019-09" db="EMBL/GenBank/DDBJ databases">
        <authorList>
            <person name="Ou C."/>
        </authorList>
    </citation>
    <scope>NUCLEOTIDE SEQUENCE [LARGE SCALE GENOMIC DNA]</scope>
    <source>
        <strain evidence="1">S2</strain>
        <tissue evidence="1">Leaf</tissue>
    </source>
</reference>
<dbReference type="AlphaFoldDB" id="A0A5N5HNY3"/>
<dbReference type="EMBL" id="SMOL01000148">
    <property type="protein sequence ID" value="KAB2629535.1"/>
    <property type="molecule type" value="Genomic_DNA"/>
</dbReference>
<proteinExistence type="predicted"/>
<sequence length="155" mass="17634">MFDHNFTMAQSQQKLKDEIDPPLSHLPHQQLLQLQLHRLNHFSSPIISHDPLPNRIIFASNPLPQICREPCRGLISRSSPTKILEPIIIISLAAKQLDRPEPPTTLSPLPNDDDGKAVVVKCLNVHGGFDGWCCGCGDQRNSERVVWWEKERFFN</sequence>
<evidence type="ECO:0000313" key="2">
    <source>
        <dbReference type="Proteomes" id="UP000327157"/>
    </source>
</evidence>
<accession>A0A5N5HNY3</accession>
<name>A0A5N5HNY3_9ROSA</name>
<gene>
    <name evidence="1" type="ORF">D8674_034330</name>
</gene>
<evidence type="ECO:0000313" key="1">
    <source>
        <dbReference type="EMBL" id="KAB2629535.1"/>
    </source>
</evidence>
<protein>
    <submittedName>
        <fullName evidence="1">Uncharacterized protein</fullName>
    </submittedName>
</protein>
<comment type="caution">
    <text evidence="1">The sequence shown here is derived from an EMBL/GenBank/DDBJ whole genome shotgun (WGS) entry which is preliminary data.</text>
</comment>
<reference evidence="1 2" key="3">
    <citation type="submission" date="2019-11" db="EMBL/GenBank/DDBJ databases">
        <title>A de novo genome assembly of a pear dwarfing rootstock.</title>
        <authorList>
            <person name="Wang F."/>
            <person name="Wang J."/>
            <person name="Li S."/>
            <person name="Zhang Y."/>
            <person name="Fang M."/>
            <person name="Ma L."/>
            <person name="Zhao Y."/>
            <person name="Jiang S."/>
        </authorList>
    </citation>
    <scope>NUCLEOTIDE SEQUENCE [LARGE SCALE GENOMIC DNA]</scope>
    <source>
        <strain evidence="1">S2</strain>
        <tissue evidence="1">Leaf</tissue>
    </source>
</reference>
<dbReference type="Proteomes" id="UP000327157">
    <property type="component" value="Chromosome 8"/>
</dbReference>